<keyword evidence="2" id="KW-1185">Reference proteome</keyword>
<dbReference type="RefSeq" id="WP_238236381.1">
    <property type="nucleotide sequence ID" value="NZ_BPQQ01000039.1"/>
</dbReference>
<proteinExistence type="predicted"/>
<organism evidence="1 2">
    <name type="scientific">Methylobacterium isbiliense</name>
    <dbReference type="NCBI Taxonomy" id="315478"/>
    <lineage>
        <taxon>Bacteria</taxon>
        <taxon>Pseudomonadati</taxon>
        <taxon>Pseudomonadota</taxon>
        <taxon>Alphaproteobacteria</taxon>
        <taxon>Hyphomicrobiales</taxon>
        <taxon>Methylobacteriaceae</taxon>
        <taxon>Methylobacterium</taxon>
    </lineage>
</organism>
<comment type="caution">
    <text evidence="1">The sequence shown here is derived from an EMBL/GenBank/DDBJ whole genome shotgun (WGS) entry which is preliminary data.</text>
</comment>
<reference evidence="1" key="2">
    <citation type="submission" date="2021-08" db="EMBL/GenBank/DDBJ databases">
        <authorList>
            <person name="Tani A."/>
            <person name="Ola A."/>
            <person name="Ogura Y."/>
            <person name="Katsura K."/>
            <person name="Hayashi T."/>
        </authorList>
    </citation>
    <scope>NUCLEOTIDE SEQUENCE</scope>
    <source>
        <strain evidence="1">DSM 17168</strain>
    </source>
</reference>
<evidence type="ECO:0000313" key="2">
    <source>
        <dbReference type="Proteomes" id="UP001055153"/>
    </source>
</evidence>
<protein>
    <submittedName>
        <fullName evidence="1">Uncharacterized protein</fullName>
    </submittedName>
</protein>
<gene>
    <name evidence="1" type="ORF">GMJLKIPL_3395</name>
</gene>
<reference evidence="1" key="1">
    <citation type="journal article" date="2021" name="Front. Microbiol.">
        <title>Comprehensive Comparative Genomics and Phenotyping of Methylobacterium Species.</title>
        <authorList>
            <person name="Alessa O."/>
            <person name="Ogura Y."/>
            <person name="Fujitani Y."/>
            <person name="Takami H."/>
            <person name="Hayashi T."/>
            <person name="Sahin N."/>
            <person name="Tani A."/>
        </authorList>
    </citation>
    <scope>NUCLEOTIDE SEQUENCE</scope>
    <source>
        <strain evidence="1">DSM 17168</strain>
    </source>
</reference>
<accession>A0ABQ4SI70</accession>
<evidence type="ECO:0000313" key="1">
    <source>
        <dbReference type="EMBL" id="GJE01464.1"/>
    </source>
</evidence>
<sequence length="171" mass="18628">MSYVQMDHAGWVETNMAAMRLCGRKPPRGDITRGPFACPEKLSPFQARVMNILGLVGGGIYNAPIPWDAVQWKGWGPDAMAVPWRASADLATFDGHGLTALVFLCHEARIRCSIRNHGVNHLLLCFWQREACGGSMRRHPSLAEAVAAFRAYLPADHSIILPGPAPAVAAE</sequence>
<dbReference type="EMBL" id="BPQQ01000039">
    <property type="protein sequence ID" value="GJE01464.1"/>
    <property type="molecule type" value="Genomic_DNA"/>
</dbReference>
<dbReference type="Proteomes" id="UP001055153">
    <property type="component" value="Unassembled WGS sequence"/>
</dbReference>
<name>A0ABQ4SI70_9HYPH</name>